<evidence type="ECO:0000313" key="2">
    <source>
        <dbReference type="EMBL" id="KAF2241075.1"/>
    </source>
</evidence>
<evidence type="ECO:0000256" key="1">
    <source>
        <dbReference type="SAM" id="Phobius"/>
    </source>
</evidence>
<proteinExistence type="predicted"/>
<dbReference type="OrthoDB" id="5427664at2759"/>
<feature type="transmembrane region" description="Helical" evidence="1">
    <location>
        <begin position="291"/>
        <end position="315"/>
    </location>
</feature>
<feature type="transmembrane region" description="Helical" evidence="1">
    <location>
        <begin position="209"/>
        <end position="231"/>
    </location>
</feature>
<keyword evidence="1" id="KW-0812">Transmembrane</keyword>
<feature type="transmembrane region" description="Helical" evidence="1">
    <location>
        <begin position="252"/>
        <end position="271"/>
    </location>
</feature>
<sequence length="373" mass="40628">MLARHIAGASSRGAPADTLPLFPLTTPSRQLSTLLSSLSAPVAALQDMPAPWVVFDSTVSVGGHCGPDADAGIAGVGVVISFVLASIMTTTASILAMILDQAFDARGQFTLRAPVKYLRERFLDTEWKKDYAWRPFLDPLIIGLGDQQLITGYAVLLSGWIQVARNAFEVQGAHFVLLLYICALSSSSHLAALITLRKYFGKYKLIAKIRMTLVISFALFLLSSMIAAISMPETIIEADNGDVERQPGVRRLAFLIPMFFMLIGFSTALVIGSKSSPITVEGTIGLRLVYYLFLNPLIAFIVQIILASLSVVLVLSQKFSVPKDQERWCGLQDEGENVWGFGQTLSVVMLLLPAMSAGQTYLEGRQDIQRGHD</sequence>
<dbReference type="PANTHER" id="PTHR37577:SF1">
    <property type="entry name" value="INTEGRAL MEMBRANE PROTEIN"/>
    <property type="match status" value="1"/>
</dbReference>
<organism evidence="2 3">
    <name type="scientific">Trematosphaeria pertusa</name>
    <dbReference type="NCBI Taxonomy" id="390896"/>
    <lineage>
        <taxon>Eukaryota</taxon>
        <taxon>Fungi</taxon>
        <taxon>Dikarya</taxon>
        <taxon>Ascomycota</taxon>
        <taxon>Pezizomycotina</taxon>
        <taxon>Dothideomycetes</taxon>
        <taxon>Pleosporomycetidae</taxon>
        <taxon>Pleosporales</taxon>
        <taxon>Massarineae</taxon>
        <taxon>Trematosphaeriaceae</taxon>
        <taxon>Trematosphaeria</taxon>
    </lineage>
</organism>
<dbReference type="EMBL" id="ML987214">
    <property type="protein sequence ID" value="KAF2241075.1"/>
    <property type="molecule type" value="Genomic_DNA"/>
</dbReference>
<keyword evidence="1" id="KW-1133">Transmembrane helix</keyword>
<keyword evidence="1" id="KW-0472">Membrane</keyword>
<gene>
    <name evidence="2" type="ORF">BU26DRAFT_586689</name>
</gene>
<dbReference type="RefSeq" id="XP_033676079.1">
    <property type="nucleotide sequence ID" value="XM_033834664.1"/>
</dbReference>
<feature type="transmembrane region" description="Helical" evidence="1">
    <location>
        <begin position="175"/>
        <end position="197"/>
    </location>
</feature>
<keyword evidence="3" id="KW-1185">Reference proteome</keyword>
<accession>A0A6A6HSC4</accession>
<dbReference type="GeneID" id="54587994"/>
<dbReference type="AlphaFoldDB" id="A0A6A6HSC4"/>
<evidence type="ECO:0000313" key="3">
    <source>
        <dbReference type="Proteomes" id="UP000800094"/>
    </source>
</evidence>
<dbReference type="PANTHER" id="PTHR37577">
    <property type="entry name" value="INTEGRAL MEMBRANE PROTEIN"/>
    <property type="match status" value="1"/>
</dbReference>
<feature type="transmembrane region" description="Helical" evidence="1">
    <location>
        <begin position="73"/>
        <end position="99"/>
    </location>
</feature>
<reference evidence="2" key="1">
    <citation type="journal article" date="2020" name="Stud. Mycol.">
        <title>101 Dothideomycetes genomes: a test case for predicting lifestyles and emergence of pathogens.</title>
        <authorList>
            <person name="Haridas S."/>
            <person name="Albert R."/>
            <person name="Binder M."/>
            <person name="Bloem J."/>
            <person name="Labutti K."/>
            <person name="Salamov A."/>
            <person name="Andreopoulos B."/>
            <person name="Baker S."/>
            <person name="Barry K."/>
            <person name="Bills G."/>
            <person name="Bluhm B."/>
            <person name="Cannon C."/>
            <person name="Castanera R."/>
            <person name="Culley D."/>
            <person name="Daum C."/>
            <person name="Ezra D."/>
            <person name="Gonzalez J."/>
            <person name="Henrissat B."/>
            <person name="Kuo A."/>
            <person name="Liang C."/>
            <person name="Lipzen A."/>
            <person name="Lutzoni F."/>
            <person name="Magnuson J."/>
            <person name="Mondo S."/>
            <person name="Nolan M."/>
            <person name="Ohm R."/>
            <person name="Pangilinan J."/>
            <person name="Park H.-J."/>
            <person name="Ramirez L."/>
            <person name="Alfaro M."/>
            <person name="Sun H."/>
            <person name="Tritt A."/>
            <person name="Yoshinaga Y."/>
            <person name="Zwiers L.-H."/>
            <person name="Turgeon B."/>
            <person name="Goodwin S."/>
            <person name="Spatafora J."/>
            <person name="Crous P."/>
            <person name="Grigoriev I."/>
        </authorList>
    </citation>
    <scope>NUCLEOTIDE SEQUENCE</scope>
    <source>
        <strain evidence="2">CBS 122368</strain>
    </source>
</reference>
<protein>
    <submittedName>
        <fullName evidence="2">Uncharacterized protein</fullName>
    </submittedName>
</protein>
<dbReference type="InterPro" id="IPR053018">
    <property type="entry name" value="Elsinochrome_Biosynth-Asso"/>
</dbReference>
<dbReference type="Proteomes" id="UP000800094">
    <property type="component" value="Unassembled WGS sequence"/>
</dbReference>
<name>A0A6A6HSC4_9PLEO</name>